<evidence type="ECO:0000313" key="3">
    <source>
        <dbReference type="Proteomes" id="UP000016600"/>
    </source>
</evidence>
<sequence>MKLGIMFFLLLPILGTAYSLWRIWQILPLNTGFKAGIVVLLALSIVLLFVDFGLGLDRVPISIAVPMYEIGTSSIFILLYVVMLFGLLDLGRLVHIVSQSLLINSAKGSLAMLFLIVGIFVYGNVHYRNKVRRPIELITARSLKQPFKIVMMSDLHQIGTCSEYLVAELHNK</sequence>
<evidence type="ECO:0008006" key="4">
    <source>
        <dbReference type="Google" id="ProtNLM"/>
    </source>
</evidence>
<reference evidence="2 3" key="1">
    <citation type="submission" date="2013-08" db="EMBL/GenBank/DDBJ databases">
        <authorList>
            <person name="Durkin A.S."/>
            <person name="Haft D.R."/>
            <person name="McCorrison J."/>
            <person name="Torralba M."/>
            <person name="Gillis M."/>
            <person name="Haft D.H."/>
            <person name="Methe B."/>
            <person name="Sutton G."/>
            <person name="Nelson K.E."/>
        </authorList>
    </citation>
    <scope>NUCLEOTIDE SEQUENCE [LARGE SCALE GENOMIC DNA]</scope>
    <source>
        <strain evidence="2 3">F0068</strain>
    </source>
</reference>
<feature type="transmembrane region" description="Helical" evidence="1">
    <location>
        <begin position="108"/>
        <end position="125"/>
    </location>
</feature>
<dbReference type="EMBL" id="AWET01000042">
    <property type="protein sequence ID" value="ERJ99493.1"/>
    <property type="molecule type" value="Genomic_DNA"/>
</dbReference>
<accession>U2MJQ5</accession>
<dbReference type="RefSeq" id="WP_021584485.1">
    <property type="nucleotide sequence ID" value="NZ_AWET01000042.1"/>
</dbReference>
<keyword evidence="1" id="KW-0812">Transmembrane</keyword>
<evidence type="ECO:0000256" key="1">
    <source>
        <dbReference type="SAM" id="Phobius"/>
    </source>
</evidence>
<evidence type="ECO:0000313" key="2">
    <source>
        <dbReference type="EMBL" id="ERJ99493.1"/>
    </source>
</evidence>
<feature type="transmembrane region" description="Helical" evidence="1">
    <location>
        <begin position="35"/>
        <end position="56"/>
    </location>
</feature>
<dbReference type="Proteomes" id="UP000016600">
    <property type="component" value="Unassembled WGS sequence"/>
</dbReference>
<gene>
    <name evidence="2" type="ORF">HMPREF1218_1776</name>
</gene>
<keyword evidence="3" id="KW-1185">Reference proteome</keyword>
<organism evidence="2 3">
    <name type="scientific">Hoylesella pleuritidis F0068</name>
    <dbReference type="NCBI Taxonomy" id="1081904"/>
    <lineage>
        <taxon>Bacteria</taxon>
        <taxon>Pseudomonadati</taxon>
        <taxon>Bacteroidota</taxon>
        <taxon>Bacteroidia</taxon>
        <taxon>Bacteroidales</taxon>
        <taxon>Prevotellaceae</taxon>
        <taxon>Hoylesella</taxon>
    </lineage>
</organism>
<name>U2MJQ5_9BACT</name>
<dbReference type="AlphaFoldDB" id="U2MJQ5"/>
<dbReference type="PATRIC" id="fig|1081904.3.peg.1865"/>
<protein>
    <recommendedName>
        <fullName evidence="4">Metallophosphoesterase</fullName>
    </recommendedName>
</protein>
<feature type="transmembrane region" description="Helical" evidence="1">
    <location>
        <begin position="68"/>
        <end position="88"/>
    </location>
</feature>
<comment type="caution">
    <text evidence="2">The sequence shown here is derived from an EMBL/GenBank/DDBJ whole genome shotgun (WGS) entry which is preliminary data.</text>
</comment>
<keyword evidence="1" id="KW-0472">Membrane</keyword>
<proteinExistence type="predicted"/>
<keyword evidence="1" id="KW-1133">Transmembrane helix</keyword>